<proteinExistence type="inferred from homology"/>
<keyword evidence="3" id="KW-0029">Amino-acid transport</keyword>
<keyword evidence="6" id="KW-1185">Reference proteome</keyword>
<dbReference type="InterPro" id="IPR028081">
    <property type="entry name" value="Leu-bd"/>
</dbReference>
<evidence type="ECO:0000256" key="2">
    <source>
        <dbReference type="ARBA" id="ARBA00022729"/>
    </source>
</evidence>
<feature type="domain" description="Leucine-binding protein" evidence="4">
    <location>
        <begin position="39"/>
        <end position="377"/>
    </location>
</feature>
<comment type="similarity">
    <text evidence="1">Belongs to the leucine-binding protein family.</text>
</comment>
<dbReference type="InterPro" id="IPR051010">
    <property type="entry name" value="BCAA_transport"/>
</dbReference>
<dbReference type="Proteomes" id="UP000194137">
    <property type="component" value="Chromosome"/>
</dbReference>
<evidence type="ECO:0000259" key="4">
    <source>
        <dbReference type="Pfam" id="PF13458"/>
    </source>
</evidence>
<dbReference type="CDD" id="cd06332">
    <property type="entry name" value="PBP1_aromatic_compounds-like"/>
    <property type="match status" value="1"/>
</dbReference>
<evidence type="ECO:0000256" key="1">
    <source>
        <dbReference type="ARBA" id="ARBA00010062"/>
    </source>
</evidence>
<evidence type="ECO:0000313" key="5">
    <source>
        <dbReference type="EMBL" id="ARP98422.1"/>
    </source>
</evidence>
<sequence>MEKDIVMDRRQFLKTTGFTLASAGIGVGPWNQALAQEGPIKVGLLAPLTGVVASGGREMVEGTQFFFDSIGNQVAGRKIELIVEDDASNPDTALQKARRLVEQNNVHWLIGNLLANTGLAVANYVKGTGTPYFIPIIAADDLTQRQRIKNVIRVAGYSASQFTHPLGDWALKQGYKKIATVSQDYTFGHEQCGGLCQVFSEGGGEIVQQFWHPLNTADFSPYLGQLANMKVDAIFAMETGADATRLIQQYASFGLKGRIPLLGAMNATDQSVIRTLGDECEGIVSPAHFAEGSDNPVTKKFVEDYTAKYSKIPSLYGFSMYSGAMWVTEAMKKMGGKIDNREAFIDTVLKTDLTGSPLGKTIKLDEYGNPIYDVYIRKTMKRPDGKYWNVPIETYNNVSQFWKYDPATYLKQPPYSRNFQGIKKS</sequence>
<dbReference type="SUPFAM" id="SSF53822">
    <property type="entry name" value="Periplasmic binding protein-like I"/>
    <property type="match status" value="1"/>
</dbReference>
<dbReference type="AlphaFoldDB" id="A0A1W6ZM76"/>
<keyword evidence="3" id="KW-0813">Transport</keyword>
<keyword evidence="2" id="KW-0732">Signal</keyword>
<dbReference type="PANTHER" id="PTHR30483:SF6">
    <property type="entry name" value="PERIPLASMIC BINDING PROTEIN OF ABC TRANSPORTER FOR NATURAL AMINO ACIDS"/>
    <property type="match status" value="1"/>
</dbReference>
<evidence type="ECO:0000256" key="3">
    <source>
        <dbReference type="ARBA" id="ARBA00022970"/>
    </source>
</evidence>
<accession>A0A1W6ZM76</accession>
<evidence type="ECO:0000313" key="6">
    <source>
        <dbReference type="Proteomes" id="UP000194137"/>
    </source>
</evidence>
<name>A0A1W6ZM76_9HYPH</name>
<dbReference type="Pfam" id="PF13458">
    <property type="entry name" value="Peripla_BP_6"/>
    <property type="match status" value="1"/>
</dbReference>
<dbReference type="KEGG" id="psin:CAK95_04440"/>
<dbReference type="EMBL" id="CP021112">
    <property type="protein sequence ID" value="ARP98422.1"/>
    <property type="molecule type" value="Genomic_DNA"/>
</dbReference>
<reference evidence="5 6" key="1">
    <citation type="submission" date="2017-05" db="EMBL/GenBank/DDBJ databases">
        <title>Full genome sequence of Pseudorhodoplanes sinuspersici.</title>
        <authorList>
            <person name="Dastgheib S.M.M."/>
            <person name="Shavandi M."/>
            <person name="Tirandaz H."/>
        </authorList>
    </citation>
    <scope>NUCLEOTIDE SEQUENCE [LARGE SCALE GENOMIC DNA]</scope>
    <source>
        <strain evidence="5 6">RIPI110</strain>
    </source>
</reference>
<gene>
    <name evidence="5" type="ORF">CAK95_04440</name>
</gene>
<dbReference type="PANTHER" id="PTHR30483">
    <property type="entry name" value="LEUCINE-SPECIFIC-BINDING PROTEIN"/>
    <property type="match status" value="1"/>
</dbReference>
<dbReference type="Gene3D" id="3.40.50.2300">
    <property type="match status" value="2"/>
</dbReference>
<dbReference type="GO" id="GO:0006865">
    <property type="term" value="P:amino acid transport"/>
    <property type="evidence" value="ECO:0007669"/>
    <property type="project" value="UniProtKB-KW"/>
</dbReference>
<dbReference type="STRING" id="1235591.CAK95_04440"/>
<dbReference type="PROSITE" id="PS51318">
    <property type="entry name" value="TAT"/>
    <property type="match status" value="1"/>
</dbReference>
<protein>
    <recommendedName>
        <fullName evidence="4">Leucine-binding protein domain-containing protein</fullName>
    </recommendedName>
</protein>
<organism evidence="5 6">
    <name type="scientific">Pseudorhodoplanes sinuspersici</name>
    <dbReference type="NCBI Taxonomy" id="1235591"/>
    <lineage>
        <taxon>Bacteria</taxon>
        <taxon>Pseudomonadati</taxon>
        <taxon>Pseudomonadota</taxon>
        <taxon>Alphaproteobacteria</taxon>
        <taxon>Hyphomicrobiales</taxon>
        <taxon>Pseudorhodoplanes</taxon>
    </lineage>
</organism>
<dbReference type="InterPro" id="IPR006311">
    <property type="entry name" value="TAT_signal"/>
</dbReference>
<dbReference type="InterPro" id="IPR028082">
    <property type="entry name" value="Peripla_BP_I"/>
</dbReference>